<evidence type="ECO:0000313" key="5">
    <source>
        <dbReference type="EMBL" id="MCA2015737.1"/>
    </source>
</evidence>
<evidence type="ECO:0000256" key="1">
    <source>
        <dbReference type="ARBA" id="ARBA00023015"/>
    </source>
</evidence>
<dbReference type="InterPro" id="IPR000792">
    <property type="entry name" value="Tscrpt_reg_LuxR_C"/>
</dbReference>
<dbReference type="Proteomes" id="UP001199044">
    <property type="component" value="Unassembled WGS sequence"/>
</dbReference>
<dbReference type="PANTHER" id="PTHR44688:SF16">
    <property type="entry name" value="DNA-BINDING TRANSCRIPTIONAL ACTIVATOR DEVR_DOSR"/>
    <property type="match status" value="1"/>
</dbReference>
<gene>
    <name evidence="5" type="ORF">LDJ79_06420</name>
</gene>
<comment type="caution">
    <text evidence="5">The sequence shown here is derived from an EMBL/GenBank/DDBJ whole genome shotgun (WGS) entry which is preliminary data.</text>
</comment>
<keyword evidence="3" id="KW-0804">Transcription</keyword>
<dbReference type="PRINTS" id="PR00038">
    <property type="entry name" value="HTHLUXR"/>
</dbReference>
<accession>A0ABS7YJ85</accession>
<name>A0ABS7YJ85_9VIBR</name>
<evidence type="ECO:0000256" key="2">
    <source>
        <dbReference type="ARBA" id="ARBA00023125"/>
    </source>
</evidence>
<evidence type="ECO:0000313" key="6">
    <source>
        <dbReference type="Proteomes" id="UP001199044"/>
    </source>
</evidence>
<dbReference type="Pfam" id="PF00196">
    <property type="entry name" value="GerE"/>
    <property type="match status" value="1"/>
</dbReference>
<dbReference type="InterPro" id="IPR036388">
    <property type="entry name" value="WH-like_DNA-bd_sf"/>
</dbReference>
<keyword evidence="1" id="KW-0805">Transcription regulation</keyword>
<feature type="domain" description="HTH luxR-type" evidence="4">
    <location>
        <begin position="148"/>
        <end position="213"/>
    </location>
</feature>
<proteinExistence type="predicted"/>
<evidence type="ECO:0000256" key="3">
    <source>
        <dbReference type="ARBA" id="ARBA00023163"/>
    </source>
</evidence>
<dbReference type="InterPro" id="IPR016032">
    <property type="entry name" value="Sig_transdc_resp-reg_C-effctor"/>
</dbReference>
<organism evidence="5 6">
    <name type="scientific">Vibrio tritonius</name>
    <dbReference type="NCBI Taxonomy" id="1435069"/>
    <lineage>
        <taxon>Bacteria</taxon>
        <taxon>Pseudomonadati</taxon>
        <taxon>Pseudomonadota</taxon>
        <taxon>Gammaproteobacteria</taxon>
        <taxon>Vibrionales</taxon>
        <taxon>Vibrionaceae</taxon>
        <taxon>Vibrio</taxon>
    </lineage>
</organism>
<protein>
    <submittedName>
        <fullName evidence="5">Response regulator transcription factor</fullName>
    </submittedName>
</protein>
<evidence type="ECO:0000259" key="4">
    <source>
        <dbReference type="PROSITE" id="PS50043"/>
    </source>
</evidence>
<sequence length="215" mass="24988">MAKNQYARTLYLITLNTQKVNQEMLDALKLLCVDVPIVSPEEISLHYQEYKHKILLLSYGEHQALRQALSPIQITEQRFEVVLFDVPKRLTTHELLGFGRLRGVFYQGMPTAEMAVSLADIINGRIRFPEHVSEQLINYWQAKLHQEIPHPFPMLSQRETEILRNLCSASSNTELADTLFISELTVKSHLYNIYKKLNVKNRVEAIEWAKQTLRL</sequence>
<dbReference type="CDD" id="cd06170">
    <property type="entry name" value="LuxR_C_like"/>
    <property type="match status" value="1"/>
</dbReference>
<dbReference type="SMART" id="SM00421">
    <property type="entry name" value="HTH_LUXR"/>
    <property type="match status" value="1"/>
</dbReference>
<dbReference type="RefSeq" id="WP_225249991.1">
    <property type="nucleotide sequence ID" value="NZ_JAIWIU010000039.1"/>
</dbReference>
<dbReference type="EMBL" id="JAIWIU010000039">
    <property type="protein sequence ID" value="MCA2015737.1"/>
    <property type="molecule type" value="Genomic_DNA"/>
</dbReference>
<dbReference type="SUPFAM" id="SSF46894">
    <property type="entry name" value="C-terminal effector domain of the bipartite response regulators"/>
    <property type="match status" value="1"/>
</dbReference>
<keyword evidence="2" id="KW-0238">DNA-binding</keyword>
<reference evidence="6" key="1">
    <citation type="submission" date="2023-07" db="EMBL/GenBank/DDBJ databases">
        <title>Molecular identification of indigenous halophilic bacteria isolated from red sea cost, biodegradation of synthetic dyes and assessment of degraded metabolite toxicity.</title>
        <authorList>
            <person name="Chaieb K."/>
            <person name="Altayb H.N."/>
        </authorList>
    </citation>
    <scope>NUCLEOTIDE SEQUENCE [LARGE SCALE GENOMIC DNA]</scope>
    <source>
        <strain evidence="6">K20</strain>
    </source>
</reference>
<dbReference type="PANTHER" id="PTHR44688">
    <property type="entry name" value="DNA-BINDING TRANSCRIPTIONAL ACTIVATOR DEVR_DOSR"/>
    <property type="match status" value="1"/>
</dbReference>
<dbReference type="Gene3D" id="1.10.10.10">
    <property type="entry name" value="Winged helix-like DNA-binding domain superfamily/Winged helix DNA-binding domain"/>
    <property type="match status" value="1"/>
</dbReference>
<keyword evidence="6" id="KW-1185">Reference proteome</keyword>
<dbReference type="Gene3D" id="3.40.50.2300">
    <property type="match status" value="1"/>
</dbReference>
<dbReference type="PROSITE" id="PS50043">
    <property type="entry name" value="HTH_LUXR_2"/>
    <property type="match status" value="1"/>
</dbReference>